<gene>
    <name evidence="1" type="ORF">ACFO6W_23275</name>
</gene>
<protein>
    <submittedName>
        <fullName evidence="1">Uncharacterized protein</fullName>
    </submittedName>
</protein>
<name>A0ABV9L3U1_9BACT</name>
<proteinExistence type="predicted"/>
<organism evidence="1 2">
    <name type="scientific">Dysgonomonas termitidis</name>
    <dbReference type="NCBI Taxonomy" id="1516126"/>
    <lineage>
        <taxon>Bacteria</taxon>
        <taxon>Pseudomonadati</taxon>
        <taxon>Bacteroidota</taxon>
        <taxon>Bacteroidia</taxon>
        <taxon>Bacteroidales</taxon>
        <taxon>Dysgonomonadaceae</taxon>
        <taxon>Dysgonomonas</taxon>
    </lineage>
</organism>
<dbReference type="Proteomes" id="UP001596023">
    <property type="component" value="Unassembled WGS sequence"/>
</dbReference>
<keyword evidence="2" id="KW-1185">Reference proteome</keyword>
<dbReference type="EMBL" id="JBHSGN010000146">
    <property type="protein sequence ID" value="MFC4676608.1"/>
    <property type="molecule type" value="Genomic_DNA"/>
</dbReference>
<evidence type="ECO:0000313" key="2">
    <source>
        <dbReference type="Proteomes" id="UP001596023"/>
    </source>
</evidence>
<evidence type="ECO:0000313" key="1">
    <source>
        <dbReference type="EMBL" id="MFC4676608.1"/>
    </source>
</evidence>
<dbReference type="RefSeq" id="WP_380001012.1">
    <property type="nucleotide sequence ID" value="NZ_JBHSGN010000146.1"/>
</dbReference>
<reference evidence="2" key="1">
    <citation type="journal article" date="2019" name="Int. J. Syst. Evol. Microbiol.">
        <title>The Global Catalogue of Microorganisms (GCM) 10K type strain sequencing project: providing services to taxonomists for standard genome sequencing and annotation.</title>
        <authorList>
            <consortium name="The Broad Institute Genomics Platform"/>
            <consortium name="The Broad Institute Genome Sequencing Center for Infectious Disease"/>
            <person name="Wu L."/>
            <person name="Ma J."/>
        </authorList>
    </citation>
    <scope>NUCLEOTIDE SEQUENCE [LARGE SCALE GENOMIC DNA]</scope>
    <source>
        <strain evidence="2">CCUG 66188</strain>
    </source>
</reference>
<sequence length="136" mass="15360">MQPSIEGQFVRYILIADSMLYDEPAGDIIGSLIVYETKNCNKGSLFVEFISNIFPTISVYNNQLKVGSSTDDLIKVLGTPYKIIEDHYLYKSLSNNFIGIYSTKNGNITNFRIGIYNRKILSSIEGNLELLLKHNP</sequence>
<accession>A0ABV9L3U1</accession>
<comment type="caution">
    <text evidence="1">The sequence shown here is derived from an EMBL/GenBank/DDBJ whole genome shotgun (WGS) entry which is preliminary data.</text>
</comment>